<dbReference type="OrthoDB" id="3358048at2759"/>
<keyword evidence="1" id="KW-0472">Membrane</keyword>
<keyword evidence="3" id="KW-1185">Reference proteome</keyword>
<comment type="caution">
    <text evidence="2">The sequence shown here is derived from an EMBL/GenBank/DDBJ whole genome shotgun (WGS) entry which is preliminary data.</text>
</comment>
<gene>
    <name evidence="2" type="ORF">BD626DRAFT_568622</name>
</gene>
<keyword evidence="1" id="KW-0812">Transmembrane</keyword>
<organism evidence="2 3">
    <name type="scientific">Schizophyllum amplum</name>
    <dbReference type="NCBI Taxonomy" id="97359"/>
    <lineage>
        <taxon>Eukaryota</taxon>
        <taxon>Fungi</taxon>
        <taxon>Dikarya</taxon>
        <taxon>Basidiomycota</taxon>
        <taxon>Agaricomycotina</taxon>
        <taxon>Agaricomycetes</taxon>
        <taxon>Agaricomycetidae</taxon>
        <taxon>Agaricales</taxon>
        <taxon>Schizophyllaceae</taxon>
        <taxon>Schizophyllum</taxon>
    </lineage>
</organism>
<name>A0A550CGT8_9AGAR</name>
<sequence length="165" mass="17913">MFLPPALYLPCQSLGTEQKTSSLAKDAAHPLYSLYLRALAVAVGLSMLSYLHFLFRASTDSPLLRIFPRSTPDPPLPFARAFINLADLSVSAPPYVLAPTFAFLFGFTLPAPALSLLCGHSWQTTTWWMVAPTMVGLVRIVESAIASGDDSIAQLERLKYKAPGA</sequence>
<accession>A0A550CGT8</accession>
<dbReference type="Proteomes" id="UP000320762">
    <property type="component" value="Unassembled WGS sequence"/>
</dbReference>
<evidence type="ECO:0000256" key="1">
    <source>
        <dbReference type="SAM" id="Phobius"/>
    </source>
</evidence>
<protein>
    <submittedName>
        <fullName evidence="2">Uncharacterized protein</fullName>
    </submittedName>
</protein>
<feature type="transmembrane region" description="Helical" evidence="1">
    <location>
        <begin position="34"/>
        <end position="55"/>
    </location>
</feature>
<evidence type="ECO:0000313" key="3">
    <source>
        <dbReference type="Proteomes" id="UP000320762"/>
    </source>
</evidence>
<keyword evidence="1" id="KW-1133">Transmembrane helix</keyword>
<reference evidence="2 3" key="1">
    <citation type="journal article" date="2019" name="New Phytol.">
        <title>Comparative genomics reveals unique wood-decay strategies and fruiting body development in the Schizophyllaceae.</title>
        <authorList>
            <person name="Almasi E."/>
            <person name="Sahu N."/>
            <person name="Krizsan K."/>
            <person name="Balint B."/>
            <person name="Kovacs G.M."/>
            <person name="Kiss B."/>
            <person name="Cseklye J."/>
            <person name="Drula E."/>
            <person name="Henrissat B."/>
            <person name="Nagy I."/>
            <person name="Chovatia M."/>
            <person name="Adam C."/>
            <person name="LaButti K."/>
            <person name="Lipzen A."/>
            <person name="Riley R."/>
            <person name="Grigoriev I.V."/>
            <person name="Nagy L.G."/>
        </authorList>
    </citation>
    <scope>NUCLEOTIDE SEQUENCE [LARGE SCALE GENOMIC DNA]</scope>
    <source>
        <strain evidence="2 3">NL-1724</strain>
    </source>
</reference>
<dbReference type="EMBL" id="VDMD01000008">
    <property type="protein sequence ID" value="TRM64021.1"/>
    <property type="molecule type" value="Genomic_DNA"/>
</dbReference>
<evidence type="ECO:0000313" key="2">
    <source>
        <dbReference type="EMBL" id="TRM64021.1"/>
    </source>
</evidence>
<proteinExistence type="predicted"/>
<dbReference type="AlphaFoldDB" id="A0A550CGT8"/>